<keyword evidence="3" id="KW-0547">Nucleotide-binding</keyword>
<dbReference type="GO" id="GO:0022857">
    <property type="term" value="F:transmembrane transporter activity"/>
    <property type="evidence" value="ECO:0007669"/>
    <property type="project" value="UniProtKB-ARBA"/>
</dbReference>
<dbReference type="PANTHER" id="PTHR42798">
    <property type="entry name" value="LIPOPROTEIN-RELEASING SYSTEM ATP-BINDING PROTEIN LOLD"/>
    <property type="match status" value="1"/>
</dbReference>
<proteinExistence type="inferred from homology"/>
<evidence type="ECO:0000313" key="6">
    <source>
        <dbReference type="EMBL" id="XCC62575.1"/>
    </source>
</evidence>
<name>A0AAU8A9R7_9FIRM</name>
<reference evidence="6" key="1">
    <citation type="submission" date="2023-02" db="EMBL/GenBank/DDBJ databases">
        <title>Gut commensal Christensenella minuta modulates host metabolism via a new class of secondary bile acids.</title>
        <authorList>
            <person name="Liu C."/>
        </authorList>
    </citation>
    <scope>NUCLEOTIDE SEQUENCE</scope>
    <source>
        <strain evidence="6">CA70</strain>
    </source>
</reference>
<dbReference type="GO" id="GO:0016887">
    <property type="term" value="F:ATP hydrolysis activity"/>
    <property type="evidence" value="ECO:0007669"/>
    <property type="project" value="InterPro"/>
</dbReference>
<evidence type="ECO:0000256" key="3">
    <source>
        <dbReference type="ARBA" id="ARBA00022741"/>
    </source>
</evidence>
<dbReference type="Gene3D" id="3.40.50.300">
    <property type="entry name" value="P-loop containing nucleotide triphosphate hydrolases"/>
    <property type="match status" value="1"/>
</dbReference>
<dbReference type="AlphaFoldDB" id="A0AAU8A9R7"/>
<organism evidence="6">
    <name type="scientific">Christensenella massiliensis</name>
    <dbReference type="NCBI Taxonomy" id="1805714"/>
    <lineage>
        <taxon>Bacteria</taxon>
        <taxon>Bacillati</taxon>
        <taxon>Bacillota</taxon>
        <taxon>Clostridia</taxon>
        <taxon>Christensenellales</taxon>
        <taxon>Christensenellaceae</taxon>
        <taxon>Christensenella</taxon>
    </lineage>
</organism>
<accession>A0AAU8A9R7</accession>
<dbReference type="SMART" id="SM00382">
    <property type="entry name" value="AAA"/>
    <property type="match status" value="1"/>
</dbReference>
<protein>
    <submittedName>
        <fullName evidence="6">ABC transporter ATP-binding protein</fullName>
    </submittedName>
</protein>
<dbReference type="FunFam" id="3.40.50.300:FF:000032">
    <property type="entry name" value="Export ABC transporter ATP-binding protein"/>
    <property type="match status" value="1"/>
</dbReference>
<evidence type="ECO:0000256" key="2">
    <source>
        <dbReference type="ARBA" id="ARBA00022448"/>
    </source>
</evidence>
<dbReference type="SUPFAM" id="SSF52540">
    <property type="entry name" value="P-loop containing nucleoside triphosphate hydrolases"/>
    <property type="match status" value="1"/>
</dbReference>
<dbReference type="EMBL" id="CP117826">
    <property type="protein sequence ID" value="XCC62575.1"/>
    <property type="molecule type" value="Genomic_DNA"/>
</dbReference>
<comment type="similarity">
    <text evidence="1">Belongs to the ABC transporter superfamily.</text>
</comment>
<dbReference type="InterPro" id="IPR027417">
    <property type="entry name" value="P-loop_NTPase"/>
</dbReference>
<dbReference type="RefSeq" id="WP_079547630.1">
    <property type="nucleotide sequence ID" value="NZ_CP117826.1"/>
</dbReference>
<dbReference type="CDD" id="cd03255">
    <property type="entry name" value="ABC_MJ0796_LolCDE_FtsE"/>
    <property type="match status" value="1"/>
</dbReference>
<dbReference type="GO" id="GO:0098796">
    <property type="term" value="C:membrane protein complex"/>
    <property type="evidence" value="ECO:0007669"/>
    <property type="project" value="UniProtKB-ARBA"/>
</dbReference>
<dbReference type="InterPro" id="IPR003439">
    <property type="entry name" value="ABC_transporter-like_ATP-bd"/>
</dbReference>
<evidence type="ECO:0000256" key="4">
    <source>
        <dbReference type="ARBA" id="ARBA00022840"/>
    </source>
</evidence>
<dbReference type="InterPro" id="IPR017911">
    <property type="entry name" value="MacB-like_ATP-bd"/>
</dbReference>
<evidence type="ECO:0000256" key="1">
    <source>
        <dbReference type="ARBA" id="ARBA00005417"/>
    </source>
</evidence>
<dbReference type="Pfam" id="PF00005">
    <property type="entry name" value="ABC_tran"/>
    <property type="match status" value="1"/>
</dbReference>
<keyword evidence="2" id="KW-0813">Transport</keyword>
<sequence length="255" mass="27741">MEKLLNVSEVEKIYGGRGRITKALGGISFNIAQGELVGIMGPSGSGKTTLLNCISAIDTVTTGHIYIDGVDITNLKRNQTAQFRRERIGFVFQEFELIDTLTAYENIAVALAIGGRNYPELRTLVMQAADMVGIGDILQKYPQELSGGQKQRVAAARALAVQPSIVLADEPTGALDSHAAKMILESFSRINRRLGVTILMVTHDAYAASWCSRILFLRDGMIFSELNKGKNDRKTFFEHIMEVVSVLGGDSVCAG</sequence>
<feature type="domain" description="ABC transporter" evidence="5">
    <location>
        <begin position="5"/>
        <end position="244"/>
    </location>
</feature>
<dbReference type="GO" id="GO:0005524">
    <property type="term" value="F:ATP binding"/>
    <property type="evidence" value="ECO:0007669"/>
    <property type="project" value="UniProtKB-KW"/>
</dbReference>
<dbReference type="PROSITE" id="PS50893">
    <property type="entry name" value="ABC_TRANSPORTER_2"/>
    <property type="match status" value="1"/>
</dbReference>
<dbReference type="PANTHER" id="PTHR42798:SF7">
    <property type="entry name" value="ALPHA-D-RIBOSE 1-METHYLPHOSPHONATE 5-TRIPHOSPHATE SYNTHASE SUBUNIT PHNL"/>
    <property type="match status" value="1"/>
</dbReference>
<dbReference type="InterPro" id="IPR003593">
    <property type="entry name" value="AAA+_ATPase"/>
</dbReference>
<keyword evidence="4 6" id="KW-0067">ATP-binding</keyword>
<evidence type="ECO:0000259" key="5">
    <source>
        <dbReference type="PROSITE" id="PS50893"/>
    </source>
</evidence>
<gene>
    <name evidence="6" type="ORF">PUP29_01205</name>
</gene>